<evidence type="ECO:0000313" key="2">
    <source>
        <dbReference type="EMBL" id="KJA20170.1"/>
    </source>
</evidence>
<dbReference type="Pfam" id="PF09994">
    <property type="entry name" value="T6SS_Tle1-like_cat"/>
    <property type="match status" value="1"/>
</dbReference>
<gene>
    <name evidence="2" type="ORF">HYPSUDRAFT_142702</name>
</gene>
<accession>A0A0D2PJR0</accession>
<protein>
    <recommendedName>
        <fullName evidence="1">T6SS Phospholipase effector Tle1-like catalytic domain-containing protein</fullName>
    </recommendedName>
</protein>
<dbReference type="OrthoDB" id="3162439at2759"/>
<dbReference type="InterPro" id="IPR018712">
    <property type="entry name" value="Tle1-like_cat"/>
</dbReference>
<dbReference type="AlphaFoldDB" id="A0A0D2PJR0"/>
<feature type="domain" description="T6SS Phospholipase effector Tle1-like catalytic" evidence="1">
    <location>
        <begin position="73"/>
        <end position="363"/>
    </location>
</feature>
<organism evidence="2 3">
    <name type="scientific">Hypholoma sublateritium (strain FD-334 SS-4)</name>
    <dbReference type="NCBI Taxonomy" id="945553"/>
    <lineage>
        <taxon>Eukaryota</taxon>
        <taxon>Fungi</taxon>
        <taxon>Dikarya</taxon>
        <taxon>Basidiomycota</taxon>
        <taxon>Agaricomycotina</taxon>
        <taxon>Agaricomycetes</taxon>
        <taxon>Agaricomycetidae</taxon>
        <taxon>Agaricales</taxon>
        <taxon>Agaricineae</taxon>
        <taxon>Strophariaceae</taxon>
        <taxon>Hypholoma</taxon>
    </lineage>
</organism>
<reference evidence="3" key="1">
    <citation type="submission" date="2014-04" db="EMBL/GenBank/DDBJ databases">
        <title>Evolutionary Origins and Diversification of the Mycorrhizal Mutualists.</title>
        <authorList>
            <consortium name="DOE Joint Genome Institute"/>
            <consortium name="Mycorrhizal Genomics Consortium"/>
            <person name="Kohler A."/>
            <person name="Kuo A."/>
            <person name="Nagy L.G."/>
            <person name="Floudas D."/>
            <person name="Copeland A."/>
            <person name="Barry K.W."/>
            <person name="Cichocki N."/>
            <person name="Veneault-Fourrey C."/>
            <person name="LaButti K."/>
            <person name="Lindquist E.A."/>
            <person name="Lipzen A."/>
            <person name="Lundell T."/>
            <person name="Morin E."/>
            <person name="Murat C."/>
            <person name="Riley R."/>
            <person name="Ohm R."/>
            <person name="Sun H."/>
            <person name="Tunlid A."/>
            <person name="Henrissat B."/>
            <person name="Grigoriev I.V."/>
            <person name="Hibbett D.S."/>
            <person name="Martin F."/>
        </authorList>
    </citation>
    <scope>NUCLEOTIDE SEQUENCE [LARGE SCALE GENOMIC DNA]</scope>
    <source>
        <strain evidence="3">FD-334 SS-4</strain>
    </source>
</reference>
<dbReference type="STRING" id="945553.A0A0D2PJR0"/>
<dbReference type="OMA" id="GDMPRPV"/>
<name>A0A0D2PJR0_HYPSF</name>
<dbReference type="PANTHER" id="PTHR33840:SF2">
    <property type="entry name" value="TLE1 PHOSPHOLIPASE DOMAIN-CONTAINING PROTEIN"/>
    <property type="match status" value="1"/>
</dbReference>
<sequence length="547" mass="61904">MAINNNSVQHTQIASATSFSSDSQTIAWSSSNTSTFTQEPPLLALGVANGNVGTVPTPTFDFAKTVPPNNINRTLVLCFDGTGDQFDSDNSNIVELFSMLKKDDPDKQLVYYQAGIGTYTTPEIATPFASAISKSLDMAIAWNLDSHIMGGYEFLMQNYRANDKICIFGFSRGAYTARCLAGMLHKVGLLPTCNHQQIPFAYKMYTQADDEGWKMSNAFKRTFSIDVDIEFLGVWDTVNSVGLLPRRLPFTTSNSVVKTFRHALALDERRAKFKPNHWNRPTVDELTLSESDKQRKALPAKDKPVKKNTDLKKLELQWAVERAKETDVLEVWFAGCHYIGGGSVDDGTNPCLARIPLRWMIREIFKAKTGILFHVDGFKRIGLDHTRLYPEVLPRPPALPLSTYTAETSIIQDIPKSVPKVDDDDTEDMLYGAEMNETEEEADLKDALAPVYDQLSLAWGWWTLEILPMYVHYQEEKIKDETREKIWQWNKELHLNLGRGRHVPRQHTEGVKIHRSVRTRLEAAHKDGRKYQPAVVNLDLDSVTWVD</sequence>
<keyword evidence="3" id="KW-1185">Reference proteome</keyword>
<evidence type="ECO:0000259" key="1">
    <source>
        <dbReference type="Pfam" id="PF09994"/>
    </source>
</evidence>
<evidence type="ECO:0000313" key="3">
    <source>
        <dbReference type="Proteomes" id="UP000054270"/>
    </source>
</evidence>
<dbReference type="PANTHER" id="PTHR33840">
    <property type="match status" value="1"/>
</dbReference>
<proteinExistence type="predicted"/>
<dbReference type="Proteomes" id="UP000054270">
    <property type="component" value="Unassembled WGS sequence"/>
</dbReference>
<dbReference type="EMBL" id="KN817570">
    <property type="protein sequence ID" value="KJA20170.1"/>
    <property type="molecule type" value="Genomic_DNA"/>
</dbReference>